<dbReference type="EMBL" id="JAUIQD010000004">
    <property type="protein sequence ID" value="KAK3352694.1"/>
    <property type="molecule type" value="Genomic_DNA"/>
</dbReference>
<dbReference type="AlphaFoldDB" id="A0AAJ0HHF4"/>
<evidence type="ECO:0000313" key="1">
    <source>
        <dbReference type="EMBL" id="KAK3352694.1"/>
    </source>
</evidence>
<keyword evidence="2" id="KW-1185">Reference proteome</keyword>
<reference evidence="1" key="1">
    <citation type="journal article" date="2023" name="Mol. Phylogenet. Evol.">
        <title>Genome-scale phylogeny and comparative genomics of the fungal order Sordariales.</title>
        <authorList>
            <person name="Hensen N."/>
            <person name="Bonometti L."/>
            <person name="Westerberg I."/>
            <person name="Brannstrom I.O."/>
            <person name="Guillou S."/>
            <person name="Cros-Aarteil S."/>
            <person name="Calhoun S."/>
            <person name="Haridas S."/>
            <person name="Kuo A."/>
            <person name="Mondo S."/>
            <person name="Pangilinan J."/>
            <person name="Riley R."/>
            <person name="LaButti K."/>
            <person name="Andreopoulos B."/>
            <person name="Lipzen A."/>
            <person name="Chen C."/>
            <person name="Yan M."/>
            <person name="Daum C."/>
            <person name="Ng V."/>
            <person name="Clum A."/>
            <person name="Steindorff A."/>
            <person name="Ohm R.A."/>
            <person name="Martin F."/>
            <person name="Silar P."/>
            <person name="Natvig D.O."/>
            <person name="Lalanne C."/>
            <person name="Gautier V."/>
            <person name="Ament-Velasquez S.L."/>
            <person name="Kruys A."/>
            <person name="Hutchinson M.I."/>
            <person name="Powell A.J."/>
            <person name="Barry K."/>
            <person name="Miller A.N."/>
            <person name="Grigoriev I.V."/>
            <person name="Debuchy R."/>
            <person name="Gladieux P."/>
            <person name="Hiltunen Thoren M."/>
            <person name="Johannesson H."/>
        </authorList>
    </citation>
    <scope>NUCLEOTIDE SEQUENCE</scope>
    <source>
        <strain evidence="1">CBS 955.72</strain>
    </source>
</reference>
<comment type="caution">
    <text evidence="1">The sequence shown here is derived from an EMBL/GenBank/DDBJ whole genome shotgun (WGS) entry which is preliminary data.</text>
</comment>
<organism evidence="1 2">
    <name type="scientific">Lasiosphaeria hispida</name>
    <dbReference type="NCBI Taxonomy" id="260671"/>
    <lineage>
        <taxon>Eukaryota</taxon>
        <taxon>Fungi</taxon>
        <taxon>Dikarya</taxon>
        <taxon>Ascomycota</taxon>
        <taxon>Pezizomycotina</taxon>
        <taxon>Sordariomycetes</taxon>
        <taxon>Sordariomycetidae</taxon>
        <taxon>Sordariales</taxon>
        <taxon>Lasiosphaeriaceae</taxon>
        <taxon>Lasiosphaeria</taxon>
    </lineage>
</organism>
<gene>
    <name evidence="1" type="ORF">B0T25DRAFT_190694</name>
</gene>
<sequence>MSTAFKSLCVQGVWVSCTHTPDRSGSAPQLPRRYSIPPIKSPSLPCSHVFLQSLDAKGSSKPSAYSSSACSLPSRISLWTASCNRKLFWARRAFFQKARYLFPAPNILKGPPHYIPFVHALAPSGYECSPCLLADSMPAASGESDGCSRQSGQSRWDGINHCLRAEDHLYDALCPCARITFRVYSLASPSPTPLPTSHSVTASLFSFFCPDLATSFSKFCMHPIDSQRIPSNPERFIDDGNW</sequence>
<dbReference type="PROSITE" id="PS51257">
    <property type="entry name" value="PROKAR_LIPOPROTEIN"/>
    <property type="match status" value="1"/>
</dbReference>
<protein>
    <submittedName>
        <fullName evidence="1">Uncharacterized protein</fullName>
    </submittedName>
</protein>
<evidence type="ECO:0000313" key="2">
    <source>
        <dbReference type="Proteomes" id="UP001275084"/>
    </source>
</evidence>
<proteinExistence type="predicted"/>
<name>A0AAJ0HHF4_9PEZI</name>
<accession>A0AAJ0HHF4</accession>
<dbReference type="Proteomes" id="UP001275084">
    <property type="component" value="Unassembled WGS sequence"/>
</dbReference>
<reference evidence="1" key="2">
    <citation type="submission" date="2023-06" db="EMBL/GenBank/DDBJ databases">
        <authorList>
            <consortium name="Lawrence Berkeley National Laboratory"/>
            <person name="Haridas S."/>
            <person name="Hensen N."/>
            <person name="Bonometti L."/>
            <person name="Westerberg I."/>
            <person name="Brannstrom I.O."/>
            <person name="Guillou S."/>
            <person name="Cros-Aarteil S."/>
            <person name="Calhoun S."/>
            <person name="Kuo A."/>
            <person name="Mondo S."/>
            <person name="Pangilinan J."/>
            <person name="Riley R."/>
            <person name="Labutti K."/>
            <person name="Andreopoulos B."/>
            <person name="Lipzen A."/>
            <person name="Chen C."/>
            <person name="Yanf M."/>
            <person name="Daum C."/>
            <person name="Ng V."/>
            <person name="Clum A."/>
            <person name="Steindorff A."/>
            <person name="Ohm R."/>
            <person name="Martin F."/>
            <person name="Silar P."/>
            <person name="Natvig D."/>
            <person name="Lalanne C."/>
            <person name="Gautier V."/>
            <person name="Ament-Velasquez S.L."/>
            <person name="Kruys A."/>
            <person name="Hutchinson M.I."/>
            <person name="Powell A.J."/>
            <person name="Barry K."/>
            <person name="Miller A.N."/>
            <person name="Grigoriev I.V."/>
            <person name="Debuchy R."/>
            <person name="Gladieux P."/>
            <person name="Thoren M.H."/>
            <person name="Johannesson H."/>
        </authorList>
    </citation>
    <scope>NUCLEOTIDE SEQUENCE</scope>
    <source>
        <strain evidence="1">CBS 955.72</strain>
    </source>
</reference>